<evidence type="ECO:0000256" key="3">
    <source>
        <dbReference type="ARBA" id="ARBA00023163"/>
    </source>
</evidence>
<dbReference type="SUPFAM" id="SSF53822">
    <property type="entry name" value="Periplasmic binding protein-like I"/>
    <property type="match status" value="1"/>
</dbReference>
<dbReference type="PROSITE" id="PS50932">
    <property type="entry name" value="HTH_LACI_2"/>
    <property type="match status" value="1"/>
</dbReference>
<keyword evidence="3" id="KW-0804">Transcription</keyword>
<organism evidence="5 6">
    <name type="scientific">Candidatus Acutalibacter pullicola</name>
    <dbReference type="NCBI Taxonomy" id="2838417"/>
    <lineage>
        <taxon>Bacteria</taxon>
        <taxon>Bacillati</taxon>
        <taxon>Bacillota</taxon>
        <taxon>Clostridia</taxon>
        <taxon>Eubacteriales</taxon>
        <taxon>Acutalibacteraceae</taxon>
        <taxon>Acutalibacter</taxon>
    </lineage>
</organism>
<gene>
    <name evidence="5" type="ORF">H9710_04610</name>
</gene>
<dbReference type="SMART" id="SM00354">
    <property type="entry name" value="HTH_LACI"/>
    <property type="match status" value="1"/>
</dbReference>
<feature type="domain" description="HTH lacI-type" evidence="4">
    <location>
        <begin position="4"/>
        <end position="58"/>
    </location>
</feature>
<dbReference type="PANTHER" id="PTHR30146">
    <property type="entry name" value="LACI-RELATED TRANSCRIPTIONAL REPRESSOR"/>
    <property type="match status" value="1"/>
</dbReference>
<reference evidence="5" key="2">
    <citation type="submission" date="2021-04" db="EMBL/GenBank/DDBJ databases">
        <authorList>
            <person name="Gilroy R."/>
        </authorList>
    </citation>
    <scope>NUCLEOTIDE SEQUENCE</scope>
    <source>
        <strain evidence="5">CHK185-1770</strain>
    </source>
</reference>
<evidence type="ECO:0000256" key="2">
    <source>
        <dbReference type="ARBA" id="ARBA00023125"/>
    </source>
</evidence>
<dbReference type="Gene3D" id="1.10.260.40">
    <property type="entry name" value="lambda repressor-like DNA-binding domains"/>
    <property type="match status" value="1"/>
</dbReference>
<dbReference type="Pfam" id="PF00356">
    <property type="entry name" value="LacI"/>
    <property type="match status" value="1"/>
</dbReference>
<dbReference type="Proteomes" id="UP000826793">
    <property type="component" value="Unassembled WGS sequence"/>
</dbReference>
<dbReference type="GO" id="GO:0000976">
    <property type="term" value="F:transcription cis-regulatory region binding"/>
    <property type="evidence" value="ECO:0007669"/>
    <property type="project" value="TreeGrafter"/>
</dbReference>
<dbReference type="PROSITE" id="PS00356">
    <property type="entry name" value="HTH_LACI_1"/>
    <property type="match status" value="1"/>
</dbReference>
<evidence type="ECO:0000313" key="6">
    <source>
        <dbReference type="Proteomes" id="UP000826793"/>
    </source>
</evidence>
<evidence type="ECO:0000259" key="4">
    <source>
        <dbReference type="PROSITE" id="PS50932"/>
    </source>
</evidence>
<dbReference type="InterPro" id="IPR028082">
    <property type="entry name" value="Peripla_BP_I"/>
</dbReference>
<dbReference type="SUPFAM" id="SSF47413">
    <property type="entry name" value="lambda repressor-like DNA-binding domains"/>
    <property type="match status" value="1"/>
</dbReference>
<dbReference type="InterPro" id="IPR010982">
    <property type="entry name" value="Lambda_DNA-bd_dom_sf"/>
</dbReference>
<keyword evidence="2" id="KW-0238">DNA-binding</keyword>
<dbReference type="AlphaFoldDB" id="A0A9D2SEU6"/>
<sequence>MANATMHDVAKLAGVSLATVGRVLHQNGYVSRENREKVEAAVRQLGYIPNSAAQSLKNSSSHMLGHILRFSPNLLFEQISQEVDRAAAQRGYSVLSFTKYESPGEDQRIVTEFISRRVEGVIITSILNFDPALVQKLLDAGIPTVRIERAPEHADRVLVDDLQGAREGAAALVRAGHRDIAYMGLGGNAQVERLRLEGYRQALEEGGLPLCPHLEQLVEDYSPQAGYQAMAALWAGPRPTAVFAAADSLASGALQFLYQAGARVPQDVSFMGYDNTLATLLAPPLDSVGIQAGPMGEAAVDLLLRRRQHPLEPGQPGKEILVPTRLVSRGTVAPSSRLSL</sequence>
<dbReference type="InterPro" id="IPR000843">
    <property type="entry name" value="HTH_LacI"/>
</dbReference>
<protein>
    <submittedName>
        <fullName evidence="5">LacI family transcriptional regulator</fullName>
    </submittedName>
</protein>
<dbReference type="PANTHER" id="PTHR30146:SF109">
    <property type="entry name" value="HTH-TYPE TRANSCRIPTIONAL REGULATOR GALS"/>
    <property type="match status" value="1"/>
</dbReference>
<dbReference type="InterPro" id="IPR046335">
    <property type="entry name" value="LacI/GalR-like_sensor"/>
</dbReference>
<dbReference type="GO" id="GO:0003700">
    <property type="term" value="F:DNA-binding transcription factor activity"/>
    <property type="evidence" value="ECO:0007669"/>
    <property type="project" value="TreeGrafter"/>
</dbReference>
<name>A0A9D2SEU6_9FIRM</name>
<evidence type="ECO:0000313" key="5">
    <source>
        <dbReference type="EMBL" id="HJB97844.1"/>
    </source>
</evidence>
<dbReference type="Pfam" id="PF13377">
    <property type="entry name" value="Peripla_BP_3"/>
    <property type="match status" value="1"/>
</dbReference>
<dbReference type="CDD" id="cd06267">
    <property type="entry name" value="PBP1_LacI_sugar_binding-like"/>
    <property type="match status" value="1"/>
</dbReference>
<comment type="caution">
    <text evidence="5">The sequence shown here is derived from an EMBL/GenBank/DDBJ whole genome shotgun (WGS) entry which is preliminary data.</text>
</comment>
<dbReference type="EMBL" id="DWXG01000037">
    <property type="protein sequence ID" value="HJB97844.1"/>
    <property type="molecule type" value="Genomic_DNA"/>
</dbReference>
<dbReference type="CDD" id="cd01392">
    <property type="entry name" value="HTH_LacI"/>
    <property type="match status" value="1"/>
</dbReference>
<accession>A0A9D2SEU6</accession>
<keyword evidence="1" id="KW-0805">Transcription regulation</keyword>
<dbReference type="Gene3D" id="3.40.50.2300">
    <property type="match status" value="2"/>
</dbReference>
<evidence type="ECO:0000256" key="1">
    <source>
        <dbReference type="ARBA" id="ARBA00023015"/>
    </source>
</evidence>
<reference evidence="5" key="1">
    <citation type="journal article" date="2021" name="PeerJ">
        <title>Extensive microbial diversity within the chicken gut microbiome revealed by metagenomics and culture.</title>
        <authorList>
            <person name="Gilroy R."/>
            <person name="Ravi A."/>
            <person name="Getino M."/>
            <person name="Pursley I."/>
            <person name="Horton D.L."/>
            <person name="Alikhan N.F."/>
            <person name="Baker D."/>
            <person name="Gharbi K."/>
            <person name="Hall N."/>
            <person name="Watson M."/>
            <person name="Adriaenssens E.M."/>
            <person name="Foster-Nyarko E."/>
            <person name="Jarju S."/>
            <person name="Secka A."/>
            <person name="Antonio M."/>
            <person name="Oren A."/>
            <person name="Chaudhuri R.R."/>
            <person name="La Ragione R."/>
            <person name="Hildebrand F."/>
            <person name="Pallen M.J."/>
        </authorList>
    </citation>
    <scope>NUCLEOTIDE SEQUENCE</scope>
    <source>
        <strain evidence="5">CHK185-1770</strain>
    </source>
</reference>
<proteinExistence type="predicted"/>